<reference evidence="2" key="1">
    <citation type="journal article" date="2020" name="Stud. Mycol.">
        <title>101 Dothideomycetes genomes: a test case for predicting lifestyles and emergence of pathogens.</title>
        <authorList>
            <person name="Haridas S."/>
            <person name="Albert R."/>
            <person name="Binder M."/>
            <person name="Bloem J."/>
            <person name="Labutti K."/>
            <person name="Salamov A."/>
            <person name="Andreopoulos B."/>
            <person name="Baker S."/>
            <person name="Barry K."/>
            <person name="Bills G."/>
            <person name="Bluhm B."/>
            <person name="Cannon C."/>
            <person name="Castanera R."/>
            <person name="Culley D."/>
            <person name="Daum C."/>
            <person name="Ezra D."/>
            <person name="Gonzalez J."/>
            <person name="Henrissat B."/>
            <person name="Kuo A."/>
            <person name="Liang C."/>
            <person name="Lipzen A."/>
            <person name="Lutzoni F."/>
            <person name="Magnuson J."/>
            <person name="Mondo S."/>
            <person name="Nolan M."/>
            <person name="Ohm R."/>
            <person name="Pangilinan J."/>
            <person name="Park H.-J."/>
            <person name="Ramirez L."/>
            <person name="Alfaro M."/>
            <person name="Sun H."/>
            <person name="Tritt A."/>
            <person name="Yoshinaga Y."/>
            <person name="Zwiers L.-H."/>
            <person name="Turgeon B."/>
            <person name="Goodwin S."/>
            <person name="Spatafora J."/>
            <person name="Crous P."/>
            <person name="Grigoriev I."/>
        </authorList>
    </citation>
    <scope>NUCLEOTIDE SEQUENCE</scope>
    <source>
        <strain evidence="2">CBS 113818</strain>
    </source>
</reference>
<evidence type="ECO:0000313" key="2">
    <source>
        <dbReference type="EMBL" id="KAF2831131.1"/>
    </source>
</evidence>
<protein>
    <submittedName>
        <fullName evidence="2">Uncharacterized protein</fullName>
    </submittedName>
</protein>
<name>A0A6A7ACT2_9PLEO</name>
<proteinExistence type="predicted"/>
<organism evidence="2 3">
    <name type="scientific">Ophiobolus disseminans</name>
    <dbReference type="NCBI Taxonomy" id="1469910"/>
    <lineage>
        <taxon>Eukaryota</taxon>
        <taxon>Fungi</taxon>
        <taxon>Dikarya</taxon>
        <taxon>Ascomycota</taxon>
        <taxon>Pezizomycotina</taxon>
        <taxon>Dothideomycetes</taxon>
        <taxon>Pleosporomycetidae</taxon>
        <taxon>Pleosporales</taxon>
        <taxon>Pleosporineae</taxon>
        <taxon>Phaeosphaeriaceae</taxon>
        <taxon>Ophiobolus</taxon>
    </lineage>
</organism>
<feature type="compositionally biased region" description="Polar residues" evidence="1">
    <location>
        <begin position="28"/>
        <end position="47"/>
    </location>
</feature>
<accession>A0A6A7ACT2</accession>
<dbReference type="PANTHER" id="PTHR38790">
    <property type="entry name" value="2EXR DOMAIN-CONTAINING PROTEIN-RELATED"/>
    <property type="match status" value="1"/>
</dbReference>
<sequence>MATRKKTAMTTSSTPAASDKKLNRSKVSKSSNAGARSTRTSGRLSQKNWDRPVVQHKNGLVDVSAIPDYLVSAVERNATSSPLLRLPGELRNKIYALAIGKHYAKIKRKVYSETAESYFVRTVGYAQVSLQVKTCQPTAFHLPEVCRQIYCDTAIMAYQRHIFIVDSFDLGEESQFIAALLPAQRNAVVAVGPKTRFFESYVSNHYGKVFRKRFPGLKRIEVAPDALSLIQSFNRHEDKNGSWSDEEWKQWAVEKVQQREGDDVEVVFTEKEEVEETEA</sequence>
<dbReference type="EMBL" id="MU006218">
    <property type="protein sequence ID" value="KAF2831131.1"/>
    <property type="molecule type" value="Genomic_DNA"/>
</dbReference>
<feature type="region of interest" description="Disordered" evidence="1">
    <location>
        <begin position="1"/>
        <end position="51"/>
    </location>
</feature>
<evidence type="ECO:0000256" key="1">
    <source>
        <dbReference type="SAM" id="MobiDB-lite"/>
    </source>
</evidence>
<keyword evidence="3" id="KW-1185">Reference proteome</keyword>
<dbReference type="Proteomes" id="UP000799424">
    <property type="component" value="Unassembled WGS sequence"/>
</dbReference>
<dbReference type="AlphaFoldDB" id="A0A6A7ACT2"/>
<dbReference type="PANTHER" id="PTHR38790:SF4">
    <property type="entry name" value="2EXR DOMAIN-CONTAINING PROTEIN"/>
    <property type="match status" value="1"/>
</dbReference>
<dbReference type="OrthoDB" id="5413827at2759"/>
<gene>
    <name evidence="2" type="ORF">CC86DRAFT_463099</name>
</gene>
<feature type="compositionally biased region" description="Low complexity" evidence="1">
    <location>
        <begin position="8"/>
        <end position="17"/>
    </location>
</feature>
<evidence type="ECO:0000313" key="3">
    <source>
        <dbReference type="Proteomes" id="UP000799424"/>
    </source>
</evidence>